<keyword evidence="1" id="KW-0472">Membrane</keyword>
<feature type="transmembrane region" description="Helical" evidence="1">
    <location>
        <begin position="31"/>
        <end position="48"/>
    </location>
</feature>
<organism evidence="2 3">
    <name type="scientific">Vitreoscilla stercoraria</name>
    <dbReference type="NCBI Taxonomy" id="61"/>
    <lineage>
        <taxon>Bacteria</taxon>
        <taxon>Pseudomonadati</taxon>
        <taxon>Pseudomonadota</taxon>
        <taxon>Betaproteobacteria</taxon>
        <taxon>Neisseriales</taxon>
        <taxon>Neisseriaceae</taxon>
        <taxon>Vitreoscilla</taxon>
    </lineage>
</organism>
<dbReference type="Pfam" id="PF01066">
    <property type="entry name" value="CDP-OH_P_transf"/>
    <property type="match status" value="1"/>
</dbReference>
<dbReference type="InterPro" id="IPR043130">
    <property type="entry name" value="CDP-OH_PTrfase_TM_dom"/>
</dbReference>
<evidence type="ECO:0000313" key="3">
    <source>
        <dbReference type="Proteomes" id="UP000832034"/>
    </source>
</evidence>
<keyword evidence="1" id="KW-0812">Transmembrane</keyword>
<sequence>MSIYLLKPKFQALLRPIVQTLAAKNITANQITLLACAASIIVGLILAVCISQQAWLGLLLLPLFLFIRMAMNAVDGMLAREHQQQSALGGYLNELTDVISDSALYLPLILLPHTHAWLVYLLVFQAALTEFAGVLGQVHGNSRRYDGPMGKSDRAFTIGLLAIVGFSFPHTLAYQNIAFILINLALAYTIYRRIHNGLPQTQEST</sequence>
<evidence type="ECO:0000256" key="1">
    <source>
        <dbReference type="SAM" id="Phobius"/>
    </source>
</evidence>
<keyword evidence="1" id="KW-1133">Transmembrane helix</keyword>
<protein>
    <submittedName>
        <fullName evidence="2">CDP-alcohol phosphatidyltransferase family protein</fullName>
    </submittedName>
</protein>
<feature type="transmembrane region" description="Helical" evidence="1">
    <location>
        <begin position="54"/>
        <end position="71"/>
    </location>
</feature>
<proteinExistence type="predicted"/>
<dbReference type="InterPro" id="IPR000462">
    <property type="entry name" value="CDP-OH_P_trans"/>
</dbReference>
<dbReference type="Gene3D" id="1.20.120.1760">
    <property type="match status" value="1"/>
</dbReference>
<keyword evidence="3" id="KW-1185">Reference proteome</keyword>
<dbReference type="Proteomes" id="UP000832034">
    <property type="component" value="Chromosome"/>
</dbReference>
<dbReference type="RefSeq" id="WP_019957065.1">
    <property type="nucleotide sequence ID" value="NZ_CP091512.1"/>
</dbReference>
<dbReference type="EMBL" id="CP091512">
    <property type="protein sequence ID" value="UOO92739.1"/>
    <property type="molecule type" value="Genomic_DNA"/>
</dbReference>
<gene>
    <name evidence="2" type="ORF">LVJ81_01435</name>
</gene>
<accession>A0ABY4EAF3</accession>
<evidence type="ECO:0000313" key="2">
    <source>
        <dbReference type="EMBL" id="UOO92739.1"/>
    </source>
</evidence>
<feature type="transmembrane region" description="Helical" evidence="1">
    <location>
        <begin position="152"/>
        <end position="168"/>
    </location>
</feature>
<feature type="transmembrane region" description="Helical" evidence="1">
    <location>
        <begin position="117"/>
        <end position="140"/>
    </location>
</feature>
<reference evidence="2" key="2">
    <citation type="journal article" date="2022" name="Res Sq">
        <title>Evolution of multicellular longitudinally dividing oral cavity symbionts (Neisseriaceae).</title>
        <authorList>
            <person name="Nyongesa S."/>
            <person name="Weber P."/>
            <person name="Bernet E."/>
            <person name="Pullido F."/>
            <person name="Nieckarz M."/>
            <person name="Delaby M."/>
            <person name="Nieves C."/>
            <person name="Viehboeck T."/>
            <person name="Krause N."/>
            <person name="Rivera-Millot A."/>
            <person name="Nakamura A."/>
            <person name="Vischer N."/>
            <person name="VanNieuwenhze M."/>
            <person name="Brun Y."/>
            <person name="Cava F."/>
            <person name="Bulgheresi S."/>
            <person name="Veyrier F."/>
        </authorList>
    </citation>
    <scope>NUCLEOTIDE SEQUENCE</scope>
    <source>
        <strain evidence="2">SAG 1488-6</strain>
    </source>
</reference>
<name>A0ABY4EAF3_VITST</name>
<reference evidence="2" key="1">
    <citation type="submission" date="2021-12" db="EMBL/GenBank/DDBJ databases">
        <authorList>
            <person name="Veyrier F.J."/>
        </authorList>
    </citation>
    <scope>NUCLEOTIDE SEQUENCE</scope>
    <source>
        <strain evidence="2">SAG 1488-6</strain>
    </source>
</reference>